<comment type="caution">
    <text evidence="15">The sequence shown here is derived from an EMBL/GenBank/DDBJ whole genome shotgun (WGS) entry which is preliminary data.</text>
</comment>
<dbReference type="InterPro" id="IPR011527">
    <property type="entry name" value="ABC1_TM_dom"/>
</dbReference>
<dbReference type="Gene3D" id="1.20.1560.10">
    <property type="entry name" value="ABC transporter type 1, transmembrane domain"/>
    <property type="match status" value="1"/>
</dbReference>
<proteinExistence type="inferred from homology"/>
<evidence type="ECO:0000256" key="3">
    <source>
        <dbReference type="ARBA" id="ARBA00022475"/>
    </source>
</evidence>
<dbReference type="GO" id="GO:0005886">
    <property type="term" value="C:plasma membrane"/>
    <property type="evidence" value="ECO:0007669"/>
    <property type="project" value="UniProtKB-SubCell"/>
</dbReference>
<feature type="region of interest" description="Disordered" evidence="10">
    <location>
        <begin position="627"/>
        <end position="646"/>
    </location>
</feature>
<organism evidence="15 17">
    <name type="scientific">Mycobacterium montefiorense</name>
    <dbReference type="NCBI Taxonomy" id="154654"/>
    <lineage>
        <taxon>Bacteria</taxon>
        <taxon>Bacillati</taxon>
        <taxon>Actinomycetota</taxon>
        <taxon>Actinomycetes</taxon>
        <taxon>Mycobacteriales</taxon>
        <taxon>Mycobacteriaceae</taxon>
        <taxon>Mycobacterium</taxon>
        <taxon>Mycobacterium simiae complex</taxon>
    </lineage>
</organism>
<keyword evidence="2" id="KW-0813">Transport</keyword>
<dbReference type="InterPro" id="IPR039421">
    <property type="entry name" value="Type_1_exporter"/>
</dbReference>
<dbReference type="PROSITE" id="PS00211">
    <property type="entry name" value="ABC_TRANSPORTER_1"/>
    <property type="match status" value="1"/>
</dbReference>
<dbReference type="Proteomes" id="UP001139505">
    <property type="component" value="Unassembled WGS sequence"/>
</dbReference>
<feature type="domain" description="ABC transporter" evidence="12">
    <location>
        <begin position="378"/>
        <end position="613"/>
    </location>
</feature>
<feature type="transmembrane region" description="Helical" evidence="11">
    <location>
        <begin position="165"/>
        <end position="188"/>
    </location>
</feature>
<keyword evidence="7 11" id="KW-1133">Transmembrane helix</keyword>
<gene>
    <name evidence="14" type="ORF">MmonteBS_39340</name>
    <name evidence="15" type="ORF">NJB18185_49640</name>
</gene>
<dbReference type="InterPro" id="IPR017871">
    <property type="entry name" value="ABC_transporter-like_CS"/>
</dbReference>
<keyword evidence="16" id="KW-1185">Reference proteome</keyword>
<dbReference type="Pfam" id="PF00005">
    <property type="entry name" value="ABC_tran"/>
    <property type="match status" value="1"/>
</dbReference>
<dbReference type="PANTHER" id="PTHR43394">
    <property type="entry name" value="ATP-DEPENDENT PERMEASE MDL1, MITOCHONDRIAL"/>
    <property type="match status" value="1"/>
</dbReference>
<dbReference type="GO" id="GO:0016887">
    <property type="term" value="F:ATP hydrolysis activity"/>
    <property type="evidence" value="ECO:0007669"/>
    <property type="project" value="InterPro"/>
</dbReference>
<dbReference type="SUPFAM" id="SSF90123">
    <property type="entry name" value="ABC transporter transmembrane region"/>
    <property type="match status" value="1"/>
</dbReference>
<evidence type="ECO:0000259" key="12">
    <source>
        <dbReference type="PROSITE" id="PS50893"/>
    </source>
</evidence>
<evidence type="ECO:0000313" key="14">
    <source>
        <dbReference type="EMBL" id="GBG39562.1"/>
    </source>
</evidence>
<evidence type="ECO:0000256" key="11">
    <source>
        <dbReference type="SAM" id="Phobius"/>
    </source>
</evidence>
<keyword evidence="3" id="KW-1003">Cell membrane</keyword>
<dbReference type="Gene3D" id="3.40.50.300">
    <property type="entry name" value="P-loop containing nucleotide triphosphate hydrolases"/>
    <property type="match status" value="1"/>
</dbReference>
<dbReference type="EMBL" id="BFCH01000020">
    <property type="protein sequence ID" value="GBG39562.1"/>
    <property type="molecule type" value="Genomic_DNA"/>
</dbReference>
<name>A0AA37PWX9_9MYCO</name>
<comment type="similarity">
    <text evidence="9">Belongs to the ABC transporter superfamily. Lipid exporter (TC 3.A.1.106) family.</text>
</comment>
<dbReference type="PROSITE" id="PS50929">
    <property type="entry name" value="ABC_TM1F"/>
    <property type="match status" value="1"/>
</dbReference>
<evidence type="ECO:0000256" key="8">
    <source>
        <dbReference type="ARBA" id="ARBA00023136"/>
    </source>
</evidence>
<dbReference type="InterPro" id="IPR027417">
    <property type="entry name" value="P-loop_NTPase"/>
</dbReference>
<reference evidence="14" key="1">
    <citation type="journal article" date="2018" name="Genome Announc.">
        <title>Draft Genome Sequence of Mycobacterium montefiorense Isolated from Japanese Black Salamander (Hynobius nigrescens).</title>
        <authorList>
            <person name="Fukano H."/>
            <person name="Yoshida M."/>
            <person name="Shimizu A."/>
            <person name="Iwao H."/>
            <person name="Katayama Y."/>
            <person name="Omatsu T."/>
            <person name="Mizutani T."/>
            <person name="Kurata O."/>
            <person name="Wada S."/>
            <person name="Hoshino Y."/>
        </authorList>
    </citation>
    <scope>NUCLEOTIDE SEQUENCE</scope>
    <source>
        <strain evidence="14">BS</strain>
    </source>
</reference>
<protein>
    <submittedName>
        <fullName evidence="15">ABC transporter ATP-binding protein</fullName>
    </submittedName>
</protein>
<dbReference type="Pfam" id="PF00664">
    <property type="entry name" value="ABC_membrane"/>
    <property type="match status" value="1"/>
</dbReference>
<keyword evidence="8 11" id="KW-0472">Membrane</keyword>
<dbReference type="GO" id="GO:0015421">
    <property type="term" value="F:ABC-type oligopeptide transporter activity"/>
    <property type="evidence" value="ECO:0007669"/>
    <property type="project" value="TreeGrafter"/>
</dbReference>
<evidence type="ECO:0000256" key="4">
    <source>
        <dbReference type="ARBA" id="ARBA00022692"/>
    </source>
</evidence>
<dbReference type="GO" id="GO:0005524">
    <property type="term" value="F:ATP binding"/>
    <property type="evidence" value="ECO:0007669"/>
    <property type="project" value="UniProtKB-KW"/>
</dbReference>
<feature type="transmembrane region" description="Helical" evidence="11">
    <location>
        <begin position="274"/>
        <end position="296"/>
    </location>
</feature>
<evidence type="ECO:0000313" key="16">
    <source>
        <dbReference type="Proteomes" id="UP000245060"/>
    </source>
</evidence>
<evidence type="ECO:0000256" key="2">
    <source>
        <dbReference type="ARBA" id="ARBA00022448"/>
    </source>
</evidence>
<dbReference type="CDD" id="cd18546">
    <property type="entry name" value="ABC_6TM_Rv0194_D2_like"/>
    <property type="match status" value="1"/>
</dbReference>
<reference evidence="15" key="3">
    <citation type="journal article" date="2022" name="Microbiol. Resour. Announc.">
        <title>Draft Genome Sequences of Eight Mycobacterium montefiorense Strains Isolated from Salamanders in Captivity.</title>
        <authorList>
            <person name="Komine T."/>
            <person name="Ihara H."/>
            <person name="Fukano H."/>
            <person name="Hoshino Y."/>
            <person name="Kurata O."/>
            <person name="Wada S."/>
        </authorList>
    </citation>
    <scope>NUCLEOTIDE SEQUENCE</scope>
    <source>
        <strain evidence="15">NJB18185</strain>
    </source>
</reference>
<evidence type="ECO:0000259" key="13">
    <source>
        <dbReference type="PROSITE" id="PS50929"/>
    </source>
</evidence>
<keyword evidence="4 11" id="KW-0812">Transmembrane</keyword>
<reference evidence="16" key="2">
    <citation type="submission" date="2018-04" db="EMBL/GenBank/DDBJ databases">
        <title>Draft genome sequence of Mycobacterium montefiorense isolated from Japanese black salamander.</title>
        <authorList>
            <person name="Fukano H."/>
            <person name="Yoshida M."/>
            <person name="Shimizu A."/>
            <person name="Iwao H."/>
            <person name="Kurata O."/>
            <person name="Katayama Y."/>
            <person name="Omatsu T."/>
            <person name="Mizutani T."/>
            <person name="Wada S."/>
            <person name="Hoshino Y."/>
        </authorList>
    </citation>
    <scope>NUCLEOTIDE SEQUENCE [LARGE SCALE GENOMIC DNA]</scope>
    <source>
        <strain evidence="16">BS</strain>
    </source>
</reference>
<dbReference type="InterPro" id="IPR003593">
    <property type="entry name" value="AAA+_ATPase"/>
</dbReference>
<evidence type="ECO:0000313" key="15">
    <source>
        <dbReference type="EMBL" id="GKU75193.1"/>
    </source>
</evidence>
<feature type="transmembrane region" description="Helical" evidence="11">
    <location>
        <begin position="90"/>
        <end position="112"/>
    </location>
</feature>
<dbReference type="InterPro" id="IPR003439">
    <property type="entry name" value="ABC_transporter-like_ATP-bd"/>
</dbReference>
<dbReference type="AlphaFoldDB" id="A0AA37PWX9"/>
<dbReference type="Proteomes" id="UP000245060">
    <property type="component" value="Unassembled WGS sequence"/>
</dbReference>
<dbReference type="PANTHER" id="PTHR43394:SF1">
    <property type="entry name" value="ATP-BINDING CASSETTE SUB-FAMILY B MEMBER 10, MITOCHONDRIAL"/>
    <property type="match status" value="1"/>
</dbReference>
<feature type="transmembrane region" description="Helical" evidence="11">
    <location>
        <begin position="37"/>
        <end position="59"/>
    </location>
</feature>
<feature type="domain" description="ABC transmembrane type-1" evidence="13">
    <location>
        <begin position="51"/>
        <end position="337"/>
    </location>
</feature>
<dbReference type="InterPro" id="IPR036640">
    <property type="entry name" value="ABC1_TM_sf"/>
</dbReference>
<evidence type="ECO:0000256" key="10">
    <source>
        <dbReference type="SAM" id="MobiDB-lite"/>
    </source>
</evidence>
<evidence type="ECO:0000256" key="7">
    <source>
        <dbReference type="ARBA" id="ARBA00022989"/>
    </source>
</evidence>
<reference evidence="15" key="4">
    <citation type="submission" date="2022-04" db="EMBL/GenBank/DDBJ databases">
        <authorList>
            <person name="Komine T."/>
            <person name="Fukano H."/>
            <person name="Wada S."/>
        </authorList>
    </citation>
    <scope>NUCLEOTIDE SEQUENCE</scope>
    <source>
        <strain evidence="15">NJB18185</strain>
    </source>
</reference>
<evidence type="ECO:0000256" key="6">
    <source>
        <dbReference type="ARBA" id="ARBA00022840"/>
    </source>
</evidence>
<feature type="transmembrane region" description="Helical" evidence="11">
    <location>
        <begin position="194"/>
        <end position="212"/>
    </location>
</feature>
<evidence type="ECO:0000256" key="5">
    <source>
        <dbReference type="ARBA" id="ARBA00022741"/>
    </source>
</evidence>
<keyword evidence="5" id="KW-0547">Nucleotide-binding</keyword>
<evidence type="ECO:0000256" key="9">
    <source>
        <dbReference type="ARBA" id="ARBA00061644"/>
    </source>
</evidence>
<dbReference type="PROSITE" id="PS50893">
    <property type="entry name" value="ABC_TRANSPORTER_2"/>
    <property type="match status" value="1"/>
</dbReference>
<dbReference type="FunFam" id="3.40.50.300:FF:000299">
    <property type="entry name" value="ABC transporter ATP-binding protein/permease"/>
    <property type="match status" value="1"/>
</dbReference>
<dbReference type="RefSeq" id="WP_108924653.1">
    <property type="nucleotide sequence ID" value="NZ_BFCH01000020.1"/>
</dbReference>
<comment type="subcellular location">
    <subcellularLocation>
        <location evidence="1">Cell membrane</location>
        <topology evidence="1">Multi-pass membrane protein</topology>
    </subcellularLocation>
</comment>
<evidence type="ECO:0000256" key="1">
    <source>
        <dbReference type="ARBA" id="ARBA00004651"/>
    </source>
</evidence>
<dbReference type="EMBL" id="BQYH01000069">
    <property type="protein sequence ID" value="GKU75193.1"/>
    <property type="molecule type" value="Genomic_DNA"/>
</dbReference>
<accession>A0AA37PWX9</accession>
<evidence type="ECO:0000313" key="17">
    <source>
        <dbReference type="Proteomes" id="UP001139505"/>
    </source>
</evidence>
<dbReference type="SUPFAM" id="SSF52540">
    <property type="entry name" value="P-loop containing nucleoside triphosphate hydrolases"/>
    <property type="match status" value="1"/>
</dbReference>
<keyword evidence="6 15" id="KW-0067">ATP-binding</keyword>
<dbReference type="SMART" id="SM00382">
    <property type="entry name" value="AAA"/>
    <property type="match status" value="1"/>
</dbReference>
<sequence length="646" mass="70032">MTTLDTRPILIVTDQTDHDHHDPALDETQVRGRDARALLGALMRPHVLTLVLLLGVALVENAARLSVPMLVRRGIDDGIPAVTHGGSARGLVLVVGALCGVVVVHGISRWLFLNRAGRLRQKVLLDLRRRLFRHFQRLDIAFHERYTTGRVVTRLTNDVEAVDDMLFAGFDCLITAALTPLGIAVLLVVLDWRLGLMCLAVFPILLVMGAWFRRHSARTYGEVRESTALVIMQFIETMSGIKALQAYRRESRAQVAFEDIAHQYRAILEKAFKLMAVFTPGVKVIGNVTTAVVILYGGSRVLGGDMTIGTFAAFLLYLRMFFEPLHEITHFFNAFQAATAALEKLAVALNRRPAIAEPEMPLARSGDARATDFASGTVIFDDVHFSYVPGRPVLSGLSVTIPAGQTVALVGRSGTGKSTIAKLLARFYDPTSGSITLDGVDLRDLAHTDLRRNVVLVAQESFLFTGTIADNIRFGRPDATDAEVRDAAAAIGADLFIAALPEGYQTEVSNGGVALSAGQRQLIALSRAFLADSAVLIVDEVTSALDVPGERMVQHALETVLADRTALIIAHRLDVVDSADRVLVLGEHGEIVADGTPAELIHHGGQTPRRCGCGGRSAVPRAAQLQHQLPSHSRYVQGPQGNPMPR</sequence>